<protein>
    <submittedName>
        <fullName evidence="1">Uncharacterized protein</fullName>
    </submittedName>
</protein>
<dbReference type="AlphaFoldDB" id="A0A0D7BKV6"/>
<reference evidence="1 2" key="1">
    <citation type="journal article" date="2015" name="Fungal Genet. Biol.">
        <title>Evolution of novel wood decay mechanisms in Agaricales revealed by the genome sequences of Fistulina hepatica and Cylindrobasidium torrendii.</title>
        <authorList>
            <person name="Floudas D."/>
            <person name="Held B.W."/>
            <person name="Riley R."/>
            <person name="Nagy L.G."/>
            <person name="Koehler G."/>
            <person name="Ransdell A.S."/>
            <person name="Younus H."/>
            <person name="Chow J."/>
            <person name="Chiniquy J."/>
            <person name="Lipzen A."/>
            <person name="Tritt A."/>
            <person name="Sun H."/>
            <person name="Haridas S."/>
            <person name="LaButti K."/>
            <person name="Ohm R.A."/>
            <person name="Kues U."/>
            <person name="Blanchette R.A."/>
            <person name="Grigoriev I.V."/>
            <person name="Minto R.E."/>
            <person name="Hibbett D.S."/>
        </authorList>
    </citation>
    <scope>NUCLEOTIDE SEQUENCE [LARGE SCALE GENOMIC DNA]</scope>
    <source>
        <strain evidence="1 2">FP15055 ss-10</strain>
    </source>
</reference>
<dbReference type="Proteomes" id="UP000054007">
    <property type="component" value="Unassembled WGS sequence"/>
</dbReference>
<evidence type="ECO:0000313" key="2">
    <source>
        <dbReference type="Proteomes" id="UP000054007"/>
    </source>
</evidence>
<sequence>MPFLVFKTQHLDHISASQGYCIPTGFSGACQQTWRYYKEHDAPLGLREPSGMYSHELNINAE</sequence>
<organism evidence="1 2">
    <name type="scientific">Cylindrobasidium torrendii FP15055 ss-10</name>
    <dbReference type="NCBI Taxonomy" id="1314674"/>
    <lineage>
        <taxon>Eukaryota</taxon>
        <taxon>Fungi</taxon>
        <taxon>Dikarya</taxon>
        <taxon>Basidiomycota</taxon>
        <taxon>Agaricomycotina</taxon>
        <taxon>Agaricomycetes</taxon>
        <taxon>Agaricomycetidae</taxon>
        <taxon>Agaricales</taxon>
        <taxon>Marasmiineae</taxon>
        <taxon>Physalacriaceae</taxon>
        <taxon>Cylindrobasidium</taxon>
    </lineage>
</organism>
<name>A0A0D7BKV6_9AGAR</name>
<dbReference type="EMBL" id="KN880463">
    <property type="protein sequence ID" value="KIY70759.1"/>
    <property type="molecule type" value="Genomic_DNA"/>
</dbReference>
<proteinExistence type="predicted"/>
<keyword evidence="2" id="KW-1185">Reference proteome</keyword>
<dbReference type="PROSITE" id="PS51257">
    <property type="entry name" value="PROKAR_LIPOPROTEIN"/>
    <property type="match status" value="1"/>
</dbReference>
<evidence type="ECO:0000313" key="1">
    <source>
        <dbReference type="EMBL" id="KIY70759.1"/>
    </source>
</evidence>
<accession>A0A0D7BKV6</accession>
<gene>
    <name evidence="1" type="ORF">CYLTODRAFT_167872</name>
</gene>